<dbReference type="SMART" id="SM00448">
    <property type="entry name" value="REC"/>
    <property type="match status" value="1"/>
</dbReference>
<comment type="subcellular location">
    <subcellularLocation>
        <location evidence="2">Cell membrane</location>
        <topology evidence="2">Multi-pass membrane protein</topology>
    </subcellularLocation>
</comment>
<dbReference type="PANTHER" id="PTHR45339">
    <property type="entry name" value="HYBRID SIGNAL TRANSDUCTION HISTIDINE KINASE J"/>
    <property type="match status" value="1"/>
</dbReference>
<evidence type="ECO:0000256" key="12">
    <source>
        <dbReference type="PROSITE-ProRule" id="PRU00110"/>
    </source>
</evidence>
<evidence type="ECO:0000256" key="7">
    <source>
        <dbReference type="ARBA" id="ARBA00022741"/>
    </source>
</evidence>
<accession>A0A7K1XYW0</accession>
<dbReference type="EMBL" id="WVHS01000002">
    <property type="protein sequence ID" value="MXV15746.1"/>
    <property type="molecule type" value="Genomic_DNA"/>
</dbReference>
<evidence type="ECO:0000256" key="11">
    <source>
        <dbReference type="ARBA" id="ARBA00023136"/>
    </source>
</evidence>
<evidence type="ECO:0000259" key="15">
    <source>
        <dbReference type="PROSITE" id="PS50110"/>
    </source>
</evidence>
<dbReference type="Pfam" id="PF01627">
    <property type="entry name" value="Hpt"/>
    <property type="match status" value="1"/>
</dbReference>
<keyword evidence="6" id="KW-0812">Transmembrane</keyword>
<evidence type="ECO:0000256" key="8">
    <source>
        <dbReference type="ARBA" id="ARBA00022840"/>
    </source>
</evidence>
<dbReference type="InterPro" id="IPR036097">
    <property type="entry name" value="HisK_dim/P_sf"/>
</dbReference>
<evidence type="ECO:0000259" key="16">
    <source>
        <dbReference type="PROSITE" id="PS50894"/>
    </source>
</evidence>
<keyword evidence="7" id="KW-0547">Nucleotide-binding</keyword>
<dbReference type="Proteomes" id="UP000451233">
    <property type="component" value="Unassembled WGS sequence"/>
</dbReference>
<evidence type="ECO:0000256" key="2">
    <source>
        <dbReference type="ARBA" id="ARBA00004651"/>
    </source>
</evidence>
<keyword evidence="18" id="KW-1185">Reference proteome</keyword>
<keyword evidence="5 13" id="KW-0597">Phosphoprotein</keyword>
<evidence type="ECO:0000256" key="10">
    <source>
        <dbReference type="ARBA" id="ARBA00023012"/>
    </source>
</evidence>
<name>A0A7K1XYW0_9SPHI</name>
<keyword evidence="9" id="KW-1133">Transmembrane helix</keyword>
<dbReference type="AlphaFoldDB" id="A0A7K1XYW0"/>
<dbReference type="InterPro" id="IPR001789">
    <property type="entry name" value="Sig_transdc_resp-reg_receiver"/>
</dbReference>
<dbReference type="GO" id="GO:0000155">
    <property type="term" value="F:phosphorelay sensor kinase activity"/>
    <property type="evidence" value="ECO:0007669"/>
    <property type="project" value="InterPro"/>
</dbReference>
<dbReference type="Gene3D" id="1.10.287.130">
    <property type="match status" value="1"/>
</dbReference>
<keyword evidence="8" id="KW-0067">ATP-binding</keyword>
<keyword evidence="10" id="KW-0902">Two-component regulatory system</keyword>
<evidence type="ECO:0000256" key="13">
    <source>
        <dbReference type="PROSITE-ProRule" id="PRU00169"/>
    </source>
</evidence>
<dbReference type="SUPFAM" id="SSF47384">
    <property type="entry name" value="Homodimeric domain of signal transducing histidine kinase"/>
    <property type="match status" value="1"/>
</dbReference>
<dbReference type="EC" id="2.7.13.3" evidence="3"/>
<evidence type="ECO:0000256" key="1">
    <source>
        <dbReference type="ARBA" id="ARBA00000085"/>
    </source>
</evidence>
<keyword evidence="11" id="KW-0472">Membrane</keyword>
<dbReference type="InterPro" id="IPR011006">
    <property type="entry name" value="CheY-like_superfamily"/>
</dbReference>
<evidence type="ECO:0000313" key="18">
    <source>
        <dbReference type="Proteomes" id="UP000451233"/>
    </source>
</evidence>
<feature type="domain" description="Response regulatory" evidence="15">
    <location>
        <begin position="120"/>
        <end position="235"/>
    </location>
</feature>
<protein>
    <recommendedName>
        <fullName evidence="3">histidine kinase</fullName>
        <ecNumber evidence="3">2.7.13.3</ecNumber>
    </recommendedName>
</protein>
<evidence type="ECO:0000256" key="6">
    <source>
        <dbReference type="ARBA" id="ARBA00022692"/>
    </source>
</evidence>
<dbReference type="PANTHER" id="PTHR45339:SF1">
    <property type="entry name" value="HYBRID SIGNAL TRANSDUCTION HISTIDINE KINASE J"/>
    <property type="match status" value="1"/>
</dbReference>
<dbReference type="Pfam" id="PF00072">
    <property type="entry name" value="Response_reg"/>
    <property type="match status" value="1"/>
</dbReference>
<dbReference type="CDD" id="cd17546">
    <property type="entry name" value="REC_hyHK_CKI1_RcsC-like"/>
    <property type="match status" value="1"/>
</dbReference>
<dbReference type="SUPFAM" id="SSF47226">
    <property type="entry name" value="Histidine-containing phosphotransfer domain, HPT domain"/>
    <property type="match status" value="1"/>
</dbReference>
<comment type="catalytic activity">
    <reaction evidence="1">
        <text>ATP + protein L-histidine = ADP + protein N-phospho-L-histidine.</text>
        <dbReference type="EC" id="2.7.13.3"/>
    </reaction>
</comment>
<feature type="coiled-coil region" evidence="14">
    <location>
        <begin position="9"/>
        <end position="43"/>
    </location>
</feature>
<keyword evidence="14" id="KW-0175">Coiled coil</keyword>
<dbReference type="RefSeq" id="WP_160906721.1">
    <property type="nucleotide sequence ID" value="NZ_WVHS01000002.1"/>
</dbReference>
<organism evidence="17 18">
    <name type="scientific">Hufsiella ginkgonis</name>
    <dbReference type="NCBI Taxonomy" id="2695274"/>
    <lineage>
        <taxon>Bacteria</taxon>
        <taxon>Pseudomonadati</taxon>
        <taxon>Bacteroidota</taxon>
        <taxon>Sphingobacteriia</taxon>
        <taxon>Sphingobacteriales</taxon>
        <taxon>Sphingobacteriaceae</taxon>
        <taxon>Hufsiella</taxon>
    </lineage>
</organism>
<dbReference type="PROSITE" id="PS50894">
    <property type="entry name" value="HPT"/>
    <property type="match status" value="1"/>
</dbReference>
<keyword evidence="4" id="KW-1003">Cell membrane</keyword>
<dbReference type="SUPFAM" id="SSF52172">
    <property type="entry name" value="CheY-like"/>
    <property type="match status" value="1"/>
</dbReference>
<dbReference type="SMART" id="SM00388">
    <property type="entry name" value="HisKA"/>
    <property type="match status" value="1"/>
</dbReference>
<proteinExistence type="predicted"/>
<dbReference type="CDD" id="cd00082">
    <property type="entry name" value="HisKA"/>
    <property type="match status" value="1"/>
</dbReference>
<evidence type="ECO:0000256" key="9">
    <source>
        <dbReference type="ARBA" id="ARBA00022989"/>
    </source>
</evidence>
<reference evidence="17 18" key="1">
    <citation type="submission" date="2019-11" db="EMBL/GenBank/DDBJ databases">
        <title>Pedobacter sp. HMF7056 Genome sequencing and assembly.</title>
        <authorList>
            <person name="Kang H."/>
            <person name="Kim H."/>
            <person name="Joh K."/>
        </authorList>
    </citation>
    <scope>NUCLEOTIDE SEQUENCE [LARGE SCALE GENOMIC DNA]</scope>
    <source>
        <strain evidence="17 18">HMF7056</strain>
    </source>
</reference>
<evidence type="ECO:0000256" key="14">
    <source>
        <dbReference type="SAM" id="Coils"/>
    </source>
</evidence>
<evidence type="ECO:0000256" key="5">
    <source>
        <dbReference type="ARBA" id="ARBA00022553"/>
    </source>
</evidence>
<dbReference type="GO" id="GO:0005524">
    <property type="term" value="F:ATP binding"/>
    <property type="evidence" value="ECO:0007669"/>
    <property type="project" value="UniProtKB-KW"/>
</dbReference>
<sequence>MEPINDLSTDGLKQEIAGLKTRLSALQEELNASRETMKRLASGKSAFLVNISHEVRTPMNAILGMSRQLEKTRMDSQQRFYLKTLMSATRRLIQTVNGLMDIDTGTPRPEADKTILRNCRILLAEDNEMNRLVVAEMLENYQARLTEVSNGKEAVDELSRTPYDLVLMDLQMPVMDGLEATNVIRRDMKLQVPIIALTANANKGERERCMGIGMNDFVAKPFEEDDLVNTIAACLHQQVPENKPLKAEVDPVPGNTPLYNLSKLEKISQGSDVFVDKMVGLFLTQMPQSVAEIRAAYEAGNIKAIAAVAHKIKPAIDSLEIASLRQVVRELETLANTEPASQKIPRLVDTVGDVIGKVSVQLQNRQK</sequence>
<dbReference type="GO" id="GO:0005886">
    <property type="term" value="C:plasma membrane"/>
    <property type="evidence" value="ECO:0007669"/>
    <property type="project" value="UniProtKB-SubCell"/>
</dbReference>
<dbReference type="PROSITE" id="PS50110">
    <property type="entry name" value="RESPONSE_REGULATORY"/>
    <property type="match status" value="1"/>
</dbReference>
<feature type="modified residue" description="4-aspartylphosphate" evidence="13">
    <location>
        <position position="169"/>
    </location>
</feature>
<dbReference type="InterPro" id="IPR036641">
    <property type="entry name" value="HPT_dom_sf"/>
</dbReference>
<evidence type="ECO:0000313" key="17">
    <source>
        <dbReference type="EMBL" id="MXV15746.1"/>
    </source>
</evidence>
<comment type="caution">
    <text evidence="17">The sequence shown here is derived from an EMBL/GenBank/DDBJ whole genome shotgun (WGS) entry which is preliminary data.</text>
</comment>
<evidence type="ECO:0000256" key="3">
    <source>
        <dbReference type="ARBA" id="ARBA00012438"/>
    </source>
</evidence>
<dbReference type="Pfam" id="PF00512">
    <property type="entry name" value="HisKA"/>
    <property type="match status" value="1"/>
</dbReference>
<feature type="domain" description="HPt" evidence="16">
    <location>
        <begin position="271"/>
        <end position="365"/>
    </location>
</feature>
<dbReference type="InterPro" id="IPR003661">
    <property type="entry name" value="HisK_dim/P_dom"/>
</dbReference>
<dbReference type="InterPro" id="IPR008207">
    <property type="entry name" value="Sig_transdc_His_kin_Hpt_dom"/>
</dbReference>
<feature type="modified residue" description="Phosphohistidine" evidence="12">
    <location>
        <position position="310"/>
    </location>
</feature>
<evidence type="ECO:0000256" key="4">
    <source>
        <dbReference type="ARBA" id="ARBA00022475"/>
    </source>
</evidence>
<dbReference type="Gene3D" id="3.40.50.2300">
    <property type="match status" value="1"/>
</dbReference>
<gene>
    <name evidence="17" type="ORF">GS398_10560</name>
</gene>
<dbReference type="Gene3D" id="1.20.120.160">
    <property type="entry name" value="HPT domain"/>
    <property type="match status" value="1"/>
</dbReference>